<dbReference type="Pfam" id="PF13286">
    <property type="entry name" value="HD_assoc"/>
    <property type="match status" value="1"/>
</dbReference>
<organism evidence="3 4">
    <name type="scientific">Qipengyuania citrea</name>
    <dbReference type="NCBI Taxonomy" id="225971"/>
    <lineage>
        <taxon>Bacteria</taxon>
        <taxon>Pseudomonadati</taxon>
        <taxon>Pseudomonadota</taxon>
        <taxon>Alphaproteobacteria</taxon>
        <taxon>Sphingomonadales</taxon>
        <taxon>Erythrobacteraceae</taxon>
        <taxon>Qipengyuania</taxon>
    </lineage>
</organism>
<reference evidence="3 4" key="1">
    <citation type="submission" date="2023-07" db="EMBL/GenBank/DDBJ databases">
        <title>Genomic Encyclopedia of Type Strains, Phase IV (KMG-IV): sequencing the most valuable type-strain genomes for metagenomic binning, comparative biology and taxonomic classification.</title>
        <authorList>
            <person name="Goeker M."/>
        </authorList>
    </citation>
    <scope>NUCLEOTIDE SEQUENCE [LARGE SCALE GENOMIC DNA]</scope>
    <source>
        <strain evidence="3 4">DSM 14432</strain>
    </source>
</reference>
<accession>A0ABU0N7K2</accession>
<dbReference type="EC" id="3.1.5.1" evidence="3"/>
<dbReference type="InterPro" id="IPR050135">
    <property type="entry name" value="dGTPase-like"/>
</dbReference>
<proteinExistence type="predicted"/>
<dbReference type="Proteomes" id="UP001238601">
    <property type="component" value="Unassembled WGS sequence"/>
</dbReference>
<dbReference type="CDD" id="cd00077">
    <property type="entry name" value="HDc"/>
    <property type="match status" value="1"/>
</dbReference>
<dbReference type="NCBIfam" id="NF041026">
    <property type="entry name" value="antiphage_dGTPase"/>
    <property type="match status" value="1"/>
</dbReference>
<dbReference type="EMBL" id="JAUSWK010000001">
    <property type="protein sequence ID" value="MDQ0565380.1"/>
    <property type="molecule type" value="Genomic_DNA"/>
</dbReference>
<gene>
    <name evidence="3" type="ORF">QOZ97_000890</name>
</gene>
<dbReference type="Pfam" id="PF01966">
    <property type="entry name" value="HD"/>
    <property type="match status" value="1"/>
</dbReference>
<dbReference type="PROSITE" id="PS51831">
    <property type="entry name" value="HD"/>
    <property type="match status" value="1"/>
</dbReference>
<dbReference type="InterPro" id="IPR006261">
    <property type="entry name" value="dGTPase"/>
</dbReference>
<dbReference type="NCBIfam" id="NF003701">
    <property type="entry name" value="PRK05318.1"/>
    <property type="match status" value="1"/>
</dbReference>
<dbReference type="SUPFAM" id="SSF109604">
    <property type="entry name" value="HD-domain/PDEase-like"/>
    <property type="match status" value="1"/>
</dbReference>
<dbReference type="Gene3D" id="1.10.3210.10">
    <property type="entry name" value="Hypothetical protein af1432"/>
    <property type="match status" value="1"/>
</dbReference>
<dbReference type="PANTHER" id="PTHR11373:SF40">
    <property type="entry name" value="DEOXYGUANOSINETRIPHOSPHATE TRIPHOSPHOHYDROLASE-LIKE PROTEIN 2"/>
    <property type="match status" value="1"/>
</dbReference>
<dbReference type="NCBIfam" id="TIGR01353">
    <property type="entry name" value="dGTP_triPase"/>
    <property type="match status" value="1"/>
</dbReference>
<dbReference type="SMART" id="SM00471">
    <property type="entry name" value="HDc"/>
    <property type="match status" value="1"/>
</dbReference>
<evidence type="ECO:0000256" key="1">
    <source>
        <dbReference type="ARBA" id="ARBA00022801"/>
    </source>
</evidence>
<dbReference type="RefSeq" id="WP_202392403.1">
    <property type="nucleotide sequence ID" value="NZ_JAUSWK010000001.1"/>
</dbReference>
<keyword evidence="1 3" id="KW-0378">Hydrolase</keyword>
<sequence length="451" mass="50776">MLNRDTVWETRRSQWVKKPKDARTAGDIDYARVIHSASFRRLQGKTQILNLGDSDFYRTRLTHSLEVAQIAGSLGAQLRQNYLGHDAINFIPDRSMLQAIASTHDLGHPPFGHGGEVALNYCMRNAGGFEGNGQTLRILSKLEKFSDRDGADLCREALLGVLKYPVAFSAAVNPGIRPRMLPDTSGTPLLDRTASKPPKCYMDSEADVVEWLLEPLSGADREAFQAFDLKEGKHAKARHKSFACSIMDLADDISFGIHDMEDALALGLVDQEGFRRHVTSERTEGLLDYLNSNYAGKYGNDVYGGLVELIFANGAERKHQINRILNFVITSVEIDVLSEFEEPRLRYRARLPEPVARFVEAVKDFIREEVIFSPGVQHLEFKGQMMVISVFEVMKSDPKSFLPPDIYAKYRHSADPMRDICDYVAGMTDTYLLQTYERLFAPRVGSVFDKL</sequence>
<protein>
    <submittedName>
        <fullName evidence="3">DGTPase</fullName>
        <ecNumber evidence="3">3.1.5.1</ecNumber>
    </submittedName>
</protein>
<feature type="domain" description="HD" evidence="2">
    <location>
        <begin position="60"/>
        <end position="256"/>
    </location>
</feature>
<evidence type="ECO:0000313" key="3">
    <source>
        <dbReference type="EMBL" id="MDQ0565380.1"/>
    </source>
</evidence>
<dbReference type="GeneID" id="93685739"/>
<dbReference type="InterPro" id="IPR003607">
    <property type="entry name" value="HD/PDEase_dom"/>
</dbReference>
<dbReference type="PANTHER" id="PTHR11373">
    <property type="entry name" value="DEOXYNUCLEOSIDE TRIPHOSPHATE TRIPHOSPHOHYDROLASE"/>
    <property type="match status" value="1"/>
</dbReference>
<dbReference type="InterPro" id="IPR026875">
    <property type="entry name" value="PHydrolase_assoc_dom"/>
</dbReference>
<evidence type="ECO:0000259" key="2">
    <source>
        <dbReference type="PROSITE" id="PS51831"/>
    </source>
</evidence>
<dbReference type="InterPro" id="IPR006674">
    <property type="entry name" value="HD_domain"/>
</dbReference>
<name>A0ABU0N7K2_9SPHN</name>
<comment type="caution">
    <text evidence="3">The sequence shown here is derived from an EMBL/GenBank/DDBJ whole genome shotgun (WGS) entry which is preliminary data.</text>
</comment>
<keyword evidence="4" id="KW-1185">Reference proteome</keyword>
<evidence type="ECO:0000313" key="4">
    <source>
        <dbReference type="Proteomes" id="UP001238601"/>
    </source>
</evidence>
<dbReference type="GO" id="GO:0008832">
    <property type="term" value="F:dGTPase activity"/>
    <property type="evidence" value="ECO:0007669"/>
    <property type="project" value="UniProtKB-EC"/>
</dbReference>